<dbReference type="EMBL" id="NZEX01000036">
    <property type="protein sequence ID" value="MAH62538.1"/>
    <property type="molecule type" value="Genomic_DNA"/>
</dbReference>
<dbReference type="CDD" id="cd07177">
    <property type="entry name" value="terB_like"/>
    <property type="match status" value="1"/>
</dbReference>
<dbReference type="AlphaFoldDB" id="A0A2D6YH97"/>
<accession>A0A2D6YH97</accession>
<sequence>MSVNRQEYLDIISIVSHLARSDGDIADSEKKVLMTLFKAIGVTKEEQAAMKAKTSIGSLLEEIQSDEAKSALVDTLALVAGADGVFEEEERTFITKVMKRIGMEPSEHLYFQDGGNLDIKTVRANVKQILESLKSATA</sequence>
<feature type="domain" description="Co-chaperone DjlA N-terminal" evidence="1">
    <location>
        <begin position="48"/>
        <end position="107"/>
    </location>
</feature>
<name>A0A2D6YH97_9DELT</name>
<dbReference type="SUPFAM" id="SSF158682">
    <property type="entry name" value="TerB-like"/>
    <property type="match status" value="1"/>
</dbReference>
<organism evidence="2 3">
    <name type="scientific">SAR324 cluster bacterium</name>
    <dbReference type="NCBI Taxonomy" id="2024889"/>
    <lineage>
        <taxon>Bacteria</taxon>
        <taxon>Deltaproteobacteria</taxon>
        <taxon>SAR324 cluster</taxon>
    </lineage>
</organism>
<comment type="caution">
    <text evidence="2">The sequence shown here is derived from an EMBL/GenBank/DDBJ whole genome shotgun (WGS) entry which is preliminary data.</text>
</comment>
<dbReference type="InterPro" id="IPR029024">
    <property type="entry name" value="TerB-like"/>
</dbReference>
<dbReference type="InterPro" id="IPR007791">
    <property type="entry name" value="DjlA_N"/>
</dbReference>
<gene>
    <name evidence="2" type="ORF">CMN54_03645</name>
</gene>
<dbReference type="Pfam" id="PF05099">
    <property type="entry name" value="TerB"/>
    <property type="match status" value="1"/>
</dbReference>
<dbReference type="Proteomes" id="UP000226525">
    <property type="component" value="Unassembled WGS sequence"/>
</dbReference>
<evidence type="ECO:0000313" key="2">
    <source>
        <dbReference type="EMBL" id="MAH62538.1"/>
    </source>
</evidence>
<evidence type="ECO:0000313" key="3">
    <source>
        <dbReference type="Proteomes" id="UP000226525"/>
    </source>
</evidence>
<evidence type="ECO:0000259" key="1">
    <source>
        <dbReference type="Pfam" id="PF05099"/>
    </source>
</evidence>
<reference evidence="3" key="1">
    <citation type="submission" date="2017-09" db="EMBL/GenBank/DDBJ databases">
        <title>The Reconstruction of 2,631 Draft Metagenome-Assembled Genomes from the Global Oceans.</title>
        <authorList>
            <person name="Tully B.J."/>
            <person name="Graham E.D."/>
            <person name="Heidelberg J.F."/>
        </authorList>
    </citation>
    <scope>NUCLEOTIDE SEQUENCE [LARGE SCALE GENOMIC DNA]</scope>
</reference>
<protein>
    <recommendedName>
        <fullName evidence="1">Co-chaperone DjlA N-terminal domain-containing protein</fullName>
    </recommendedName>
</protein>
<dbReference type="Gene3D" id="1.10.3680.10">
    <property type="entry name" value="TerB-like"/>
    <property type="match status" value="1"/>
</dbReference>
<proteinExistence type="predicted"/>